<dbReference type="CDD" id="cd20070">
    <property type="entry name" value="5TM_YidC_Alb3"/>
    <property type="match status" value="1"/>
</dbReference>
<name>A0A7K3WIJ8_9ACTN</name>
<evidence type="ECO:0000256" key="17">
    <source>
        <dbReference type="SAM" id="Phobius"/>
    </source>
</evidence>
<dbReference type="Proteomes" id="UP000470470">
    <property type="component" value="Unassembled WGS sequence"/>
</dbReference>
<sequence>MLDVLYTAVAWLLEHWHALVSTVLDPAGGPAWALAIVLLVVTVRLALVPLYVRQVRSQRALQALQPELAALRERHGDDRAALATAMSALQAERGVNPLAGCLPMLLQLPVLLALLHVLRRLTPTADGLYGWTDQLTAQAARADLFGAPISASFAMGGDREAAVLQTADAGPGAVRVVALVLIAVMCLATFLTQRSLQRRTPAEGTAATVQRVLLVGAPLGLFVTGFFFPIGVLLYWATSNVWTLVQQEVVHRLLPPPTLVGSP</sequence>
<comment type="function">
    <text evidence="11">Required for the insertion and/or proper folding and/or complex formation of integral membrane proteins into the membrane. Involved in integration of membrane proteins that insert both dependently and independently of the Sec translocase complex, as well as at least some lipoproteins. Aids folding of multispanning membrane proteins.</text>
</comment>
<accession>A0A7K3WIJ8</accession>
<dbReference type="RefSeq" id="WP_162392324.1">
    <property type="nucleotide sequence ID" value="NZ_JAABOZ010000001.1"/>
</dbReference>
<evidence type="ECO:0000256" key="12">
    <source>
        <dbReference type="ARBA" id="ARBA00026028"/>
    </source>
</evidence>
<dbReference type="InterPro" id="IPR028055">
    <property type="entry name" value="YidC/Oxa/ALB_C"/>
</dbReference>
<dbReference type="InterPro" id="IPR001708">
    <property type="entry name" value="YidC/ALB3/OXA1/COX18"/>
</dbReference>
<keyword evidence="5" id="KW-1003">Cell membrane</keyword>
<evidence type="ECO:0000256" key="10">
    <source>
        <dbReference type="ARBA" id="ARBA00023186"/>
    </source>
</evidence>
<proteinExistence type="inferred from homology"/>
<keyword evidence="9 17" id="KW-0472">Membrane</keyword>
<dbReference type="InterPro" id="IPR047196">
    <property type="entry name" value="YidC_ALB_C"/>
</dbReference>
<keyword evidence="4" id="KW-0813">Transport</keyword>
<evidence type="ECO:0000256" key="3">
    <source>
        <dbReference type="ARBA" id="ARBA00015325"/>
    </source>
</evidence>
<evidence type="ECO:0000256" key="6">
    <source>
        <dbReference type="ARBA" id="ARBA00022692"/>
    </source>
</evidence>
<comment type="caution">
    <text evidence="19">The sequence shown here is derived from an EMBL/GenBank/DDBJ whole genome shotgun (WGS) entry which is preliminary data.</text>
</comment>
<keyword evidence="20" id="KW-1185">Reference proteome</keyword>
<evidence type="ECO:0000256" key="16">
    <source>
        <dbReference type="RuleBase" id="RU003945"/>
    </source>
</evidence>
<feature type="transmembrane region" description="Helical" evidence="17">
    <location>
        <begin position="172"/>
        <end position="191"/>
    </location>
</feature>
<organism evidence="19 20">
    <name type="scientific">Goekera deserti</name>
    <dbReference type="NCBI Taxonomy" id="2497753"/>
    <lineage>
        <taxon>Bacteria</taxon>
        <taxon>Bacillati</taxon>
        <taxon>Actinomycetota</taxon>
        <taxon>Actinomycetes</taxon>
        <taxon>Geodermatophilales</taxon>
        <taxon>Geodermatophilaceae</taxon>
        <taxon>Goekera</taxon>
    </lineage>
</organism>
<dbReference type="Pfam" id="PF02096">
    <property type="entry name" value="60KD_IMP"/>
    <property type="match status" value="1"/>
</dbReference>
<dbReference type="PANTHER" id="PTHR12428:SF65">
    <property type="entry name" value="CYTOCHROME C OXIDASE ASSEMBLY PROTEIN COX18, MITOCHONDRIAL"/>
    <property type="match status" value="1"/>
</dbReference>
<evidence type="ECO:0000256" key="14">
    <source>
        <dbReference type="ARBA" id="ARBA00033245"/>
    </source>
</evidence>
<comment type="similarity">
    <text evidence="2">Belongs to the OXA1/ALB3/YidC family. Type 1 subfamily.</text>
</comment>
<evidence type="ECO:0000256" key="7">
    <source>
        <dbReference type="ARBA" id="ARBA00022927"/>
    </source>
</evidence>
<keyword evidence="6 16" id="KW-0812">Transmembrane</keyword>
<feature type="transmembrane region" description="Helical" evidence="17">
    <location>
        <begin position="95"/>
        <end position="118"/>
    </location>
</feature>
<evidence type="ECO:0000256" key="1">
    <source>
        <dbReference type="ARBA" id="ARBA00004651"/>
    </source>
</evidence>
<evidence type="ECO:0000256" key="15">
    <source>
        <dbReference type="ARBA" id="ARBA00033342"/>
    </source>
</evidence>
<keyword evidence="10" id="KW-0143">Chaperone</keyword>
<keyword evidence="7" id="KW-0653">Protein transport</keyword>
<dbReference type="NCBIfam" id="TIGR03592">
    <property type="entry name" value="yidC_oxa1_cterm"/>
    <property type="match status" value="1"/>
</dbReference>
<evidence type="ECO:0000256" key="5">
    <source>
        <dbReference type="ARBA" id="ARBA00022475"/>
    </source>
</evidence>
<feature type="transmembrane region" description="Helical" evidence="17">
    <location>
        <begin position="212"/>
        <end position="237"/>
    </location>
</feature>
<evidence type="ECO:0000313" key="19">
    <source>
        <dbReference type="EMBL" id="NEL56264.1"/>
    </source>
</evidence>
<evidence type="ECO:0000256" key="4">
    <source>
        <dbReference type="ARBA" id="ARBA00022448"/>
    </source>
</evidence>
<dbReference type="GO" id="GO:0005886">
    <property type="term" value="C:plasma membrane"/>
    <property type="evidence" value="ECO:0007669"/>
    <property type="project" value="UniProtKB-SubCell"/>
</dbReference>
<dbReference type="GO" id="GO:0032977">
    <property type="term" value="F:membrane insertase activity"/>
    <property type="evidence" value="ECO:0007669"/>
    <property type="project" value="InterPro"/>
</dbReference>
<protein>
    <recommendedName>
        <fullName evidence="3">Membrane protein insertase YidC</fullName>
    </recommendedName>
    <alternativeName>
        <fullName evidence="15">Foldase YidC</fullName>
    </alternativeName>
    <alternativeName>
        <fullName evidence="14">Membrane integrase YidC</fullName>
    </alternativeName>
    <alternativeName>
        <fullName evidence="13">Membrane protein YidC</fullName>
    </alternativeName>
</protein>
<feature type="transmembrane region" description="Helical" evidence="17">
    <location>
        <begin position="31"/>
        <end position="52"/>
    </location>
</feature>
<keyword evidence="8 17" id="KW-1133">Transmembrane helix</keyword>
<evidence type="ECO:0000313" key="20">
    <source>
        <dbReference type="Proteomes" id="UP000470470"/>
    </source>
</evidence>
<evidence type="ECO:0000259" key="18">
    <source>
        <dbReference type="Pfam" id="PF02096"/>
    </source>
</evidence>
<dbReference type="GO" id="GO:0051205">
    <property type="term" value="P:protein insertion into membrane"/>
    <property type="evidence" value="ECO:0007669"/>
    <property type="project" value="TreeGrafter"/>
</dbReference>
<comment type="subcellular location">
    <subcellularLocation>
        <location evidence="1">Cell membrane</location>
        <topology evidence="1">Multi-pass membrane protein</topology>
    </subcellularLocation>
    <subcellularLocation>
        <location evidence="16">Membrane</location>
        <topology evidence="16">Multi-pass membrane protein</topology>
    </subcellularLocation>
</comment>
<dbReference type="PANTHER" id="PTHR12428">
    <property type="entry name" value="OXA1"/>
    <property type="match status" value="1"/>
</dbReference>
<reference evidence="19 20" key="1">
    <citation type="submission" date="2020-02" db="EMBL/GenBank/DDBJ databases">
        <title>The whole genome sequence of CPCC 205119.</title>
        <authorList>
            <person name="Jiang Z."/>
        </authorList>
    </citation>
    <scope>NUCLEOTIDE SEQUENCE [LARGE SCALE GENOMIC DNA]</scope>
    <source>
        <strain evidence="19 20">CPCC 205119</strain>
    </source>
</reference>
<evidence type="ECO:0000256" key="13">
    <source>
        <dbReference type="ARBA" id="ARBA00031538"/>
    </source>
</evidence>
<evidence type="ECO:0000256" key="9">
    <source>
        <dbReference type="ARBA" id="ARBA00023136"/>
    </source>
</evidence>
<evidence type="ECO:0000256" key="8">
    <source>
        <dbReference type="ARBA" id="ARBA00022989"/>
    </source>
</evidence>
<feature type="domain" description="Membrane insertase YidC/Oxa/ALB C-terminal" evidence="18">
    <location>
        <begin position="32"/>
        <end position="251"/>
    </location>
</feature>
<gene>
    <name evidence="19" type="primary">yidC</name>
    <name evidence="19" type="ORF">G1H19_20020</name>
</gene>
<dbReference type="AlphaFoldDB" id="A0A7K3WIJ8"/>
<evidence type="ECO:0000256" key="11">
    <source>
        <dbReference type="ARBA" id="ARBA00025034"/>
    </source>
</evidence>
<dbReference type="EMBL" id="JAAGWK010000032">
    <property type="protein sequence ID" value="NEL56264.1"/>
    <property type="molecule type" value="Genomic_DNA"/>
</dbReference>
<evidence type="ECO:0000256" key="2">
    <source>
        <dbReference type="ARBA" id="ARBA00010527"/>
    </source>
</evidence>
<comment type="subunit">
    <text evidence="12">Interacts with the Sec translocase complex via SecD. Specifically interacts with transmembrane segments of nascent integral membrane proteins during membrane integration.</text>
</comment>
<dbReference type="GO" id="GO:0015031">
    <property type="term" value="P:protein transport"/>
    <property type="evidence" value="ECO:0007669"/>
    <property type="project" value="UniProtKB-KW"/>
</dbReference>